<feature type="transmembrane region" description="Helical" evidence="6">
    <location>
        <begin position="48"/>
        <end position="71"/>
    </location>
</feature>
<feature type="domain" description="FYVE-type" evidence="7">
    <location>
        <begin position="218"/>
        <end position="276"/>
    </location>
</feature>
<keyword evidence="1" id="KW-0479">Metal-binding</keyword>
<dbReference type="SUPFAM" id="SSF57903">
    <property type="entry name" value="FYVE/PHD zinc finger"/>
    <property type="match status" value="1"/>
</dbReference>
<reference evidence="8" key="1">
    <citation type="submission" date="2021-01" db="EMBL/GenBank/DDBJ databases">
        <authorList>
            <person name="Corre E."/>
            <person name="Pelletier E."/>
            <person name="Niang G."/>
            <person name="Scheremetjew M."/>
            <person name="Finn R."/>
            <person name="Kale V."/>
            <person name="Holt S."/>
            <person name="Cochrane G."/>
            <person name="Meng A."/>
            <person name="Brown T."/>
            <person name="Cohen L."/>
        </authorList>
    </citation>
    <scope>NUCLEOTIDE SEQUENCE</scope>
    <source>
        <strain evidence="8">SoJaBio B1-5/56/2</strain>
    </source>
</reference>
<keyword evidence="6" id="KW-0472">Membrane</keyword>
<dbReference type="InterPro" id="IPR025196">
    <property type="entry name" value="DUF4126"/>
</dbReference>
<name>A0A7S4JVR7_9EUKA</name>
<dbReference type="Gene3D" id="3.30.40.10">
    <property type="entry name" value="Zinc/RING finger domain, C3HC4 (zinc finger)"/>
    <property type="match status" value="1"/>
</dbReference>
<evidence type="ECO:0000256" key="5">
    <source>
        <dbReference type="SAM" id="MobiDB-lite"/>
    </source>
</evidence>
<dbReference type="EMBL" id="HBKR01003873">
    <property type="protein sequence ID" value="CAE2275836.1"/>
    <property type="molecule type" value="Transcribed_RNA"/>
</dbReference>
<keyword evidence="6" id="KW-0812">Transmembrane</keyword>
<keyword evidence="6" id="KW-1133">Transmembrane helix</keyword>
<feature type="transmembrane region" description="Helical" evidence="6">
    <location>
        <begin position="152"/>
        <end position="181"/>
    </location>
</feature>
<protein>
    <recommendedName>
        <fullName evidence="7">FYVE-type domain-containing protein</fullName>
    </recommendedName>
</protein>
<dbReference type="InterPro" id="IPR017455">
    <property type="entry name" value="Znf_FYVE-rel"/>
</dbReference>
<keyword evidence="3" id="KW-0862">Zinc</keyword>
<feature type="region of interest" description="Disordered" evidence="5">
    <location>
        <begin position="283"/>
        <end position="315"/>
    </location>
</feature>
<dbReference type="Pfam" id="PF01363">
    <property type="entry name" value="FYVE"/>
    <property type="match status" value="1"/>
</dbReference>
<feature type="transmembrane region" description="Helical" evidence="6">
    <location>
        <begin position="12"/>
        <end position="36"/>
    </location>
</feature>
<dbReference type="InterPro" id="IPR000306">
    <property type="entry name" value="Znf_FYVE"/>
</dbReference>
<evidence type="ECO:0000259" key="7">
    <source>
        <dbReference type="PROSITE" id="PS50178"/>
    </source>
</evidence>
<feature type="compositionally biased region" description="Basic and acidic residues" evidence="5">
    <location>
        <begin position="294"/>
        <end position="315"/>
    </location>
</feature>
<dbReference type="SMART" id="SM00064">
    <property type="entry name" value="FYVE"/>
    <property type="match status" value="1"/>
</dbReference>
<evidence type="ECO:0000256" key="3">
    <source>
        <dbReference type="ARBA" id="ARBA00022833"/>
    </source>
</evidence>
<proteinExistence type="predicted"/>
<dbReference type="PANTHER" id="PTHR39490">
    <property type="entry name" value="ARRESTIN DOMAIN-CONTAINING PROTEIN D"/>
    <property type="match status" value="1"/>
</dbReference>
<dbReference type="InterPro" id="IPR052113">
    <property type="entry name" value="FYVE-type_Zinc_Finger"/>
</dbReference>
<dbReference type="PANTHER" id="PTHR39490:SF8">
    <property type="entry name" value="ZINC FINGER FYVE DOMAIN-CONTAINING PROTEIN 21"/>
    <property type="match status" value="1"/>
</dbReference>
<feature type="compositionally biased region" description="Low complexity" evidence="5">
    <location>
        <begin position="283"/>
        <end position="293"/>
    </location>
</feature>
<dbReference type="Pfam" id="PF13548">
    <property type="entry name" value="DUF4126"/>
    <property type="match status" value="1"/>
</dbReference>
<evidence type="ECO:0000313" key="8">
    <source>
        <dbReference type="EMBL" id="CAE2275836.1"/>
    </source>
</evidence>
<evidence type="ECO:0000256" key="1">
    <source>
        <dbReference type="ARBA" id="ARBA00022723"/>
    </source>
</evidence>
<gene>
    <name evidence="8" type="ORF">NAES01612_LOCUS2567</name>
</gene>
<organism evidence="8">
    <name type="scientific">Paramoeba aestuarina</name>
    <dbReference type="NCBI Taxonomy" id="180227"/>
    <lineage>
        <taxon>Eukaryota</taxon>
        <taxon>Amoebozoa</taxon>
        <taxon>Discosea</taxon>
        <taxon>Flabellinia</taxon>
        <taxon>Dactylopodida</taxon>
        <taxon>Paramoebidae</taxon>
        <taxon>Paramoeba</taxon>
    </lineage>
</organism>
<dbReference type="InterPro" id="IPR013083">
    <property type="entry name" value="Znf_RING/FYVE/PHD"/>
</dbReference>
<accession>A0A7S4JVR7</accession>
<dbReference type="AlphaFoldDB" id="A0A7S4JVR7"/>
<evidence type="ECO:0000256" key="6">
    <source>
        <dbReference type="SAM" id="Phobius"/>
    </source>
</evidence>
<feature type="transmembrane region" description="Helical" evidence="6">
    <location>
        <begin position="113"/>
        <end position="132"/>
    </location>
</feature>
<dbReference type="CDD" id="cd15730">
    <property type="entry name" value="FYVE_EEA1"/>
    <property type="match status" value="1"/>
</dbReference>
<evidence type="ECO:0000256" key="2">
    <source>
        <dbReference type="ARBA" id="ARBA00022771"/>
    </source>
</evidence>
<evidence type="ECO:0000256" key="4">
    <source>
        <dbReference type="PROSITE-ProRule" id="PRU00091"/>
    </source>
</evidence>
<sequence>MSCNTFEPVVSFFLGVTLSGNTGLKATVPLFLLSVLSQTSDCVHISEGLDWIGSVWFAVIMGILMAIEVIADMVPGVAHILHTVMIVVHPIFGAVVAIAPLIDSSWWVRVPTLVLGGVIALVLHIGRMLVRFLVSGATAGFCNPCVSLLESIIAFTVCPLAIFIPIAAILFGIFFLISFVVTSVVKAYRKYTGTNIEDDDLMAIVEEKQTEPKKWVDDNLVNHCHSCGNKFGVMTRKHHCRWCGNIYCDDCSKRKCEVPTLKGEQRVCDRCFGALTTSDSPSLPSLPSLFSGSESEKLEGGLEGKGTGEKDALLV</sequence>
<dbReference type="InterPro" id="IPR011011">
    <property type="entry name" value="Znf_FYVE_PHD"/>
</dbReference>
<keyword evidence="2 4" id="KW-0863">Zinc-finger</keyword>
<feature type="transmembrane region" description="Helical" evidence="6">
    <location>
        <begin position="77"/>
        <end position="101"/>
    </location>
</feature>
<dbReference type="GO" id="GO:0008270">
    <property type="term" value="F:zinc ion binding"/>
    <property type="evidence" value="ECO:0007669"/>
    <property type="project" value="UniProtKB-KW"/>
</dbReference>
<dbReference type="PROSITE" id="PS50178">
    <property type="entry name" value="ZF_FYVE"/>
    <property type="match status" value="1"/>
</dbReference>